<reference evidence="1" key="1">
    <citation type="submission" date="2015-10" db="EMBL/GenBank/DDBJ databases">
        <authorList>
            <person name="Regsiter A."/>
            <person name="william w."/>
        </authorList>
    </citation>
    <scope>NUCLEOTIDE SEQUENCE</scope>
    <source>
        <strain evidence="1">Montdore</strain>
    </source>
</reference>
<keyword evidence="2" id="KW-1185">Reference proteome</keyword>
<feature type="non-terminal residue" evidence="1">
    <location>
        <position position="180"/>
    </location>
</feature>
<dbReference type="EMBL" id="LN891033">
    <property type="protein sequence ID" value="CUS11011.1"/>
    <property type="molecule type" value="Genomic_DNA"/>
</dbReference>
<dbReference type="AlphaFoldDB" id="A0A292PW42"/>
<accession>A0A292PW42</accession>
<dbReference type="Proteomes" id="UP001412239">
    <property type="component" value="Unassembled WGS sequence"/>
</dbReference>
<evidence type="ECO:0000313" key="2">
    <source>
        <dbReference type="Proteomes" id="UP001412239"/>
    </source>
</evidence>
<organism evidence="1 2">
    <name type="scientific">Tuber aestivum</name>
    <name type="common">summer truffle</name>
    <dbReference type="NCBI Taxonomy" id="59557"/>
    <lineage>
        <taxon>Eukaryota</taxon>
        <taxon>Fungi</taxon>
        <taxon>Dikarya</taxon>
        <taxon>Ascomycota</taxon>
        <taxon>Pezizomycotina</taxon>
        <taxon>Pezizomycetes</taxon>
        <taxon>Pezizales</taxon>
        <taxon>Tuberaceae</taxon>
        <taxon>Tuber</taxon>
    </lineage>
</organism>
<evidence type="ECO:0000313" key="1">
    <source>
        <dbReference type="EMBL" id="CUS11011.1"/>
    </source>
</evidence>
<name>A0A292PW42_9PEZI</name>
<sequence>MERRRVRGRVWSGSLWDAVYRYRSVHIFSSAVAGTWYGCRDLYCWPGDCGGLRRDCWAFNSSVRNLPVLVPYYTGRLKLSLVHLRWLQSQGIVILRDSFFFLQPSPLPLLPFIFSFGDTLSSLVQGVGQPPCLFVQLTVELFTLFCFSPSPSFSHSFLAILYLRYHTFNGSALYYYYSTG</sequence>
<protein>
    <submittedName>
        <fullName evidence="1">Uncharacterized protein</fullName>
    </submittedName>
</protein>
<gene>
    <name evidence="1" type="ORF">GSTUAT00004878001</name>
</gene>
<proteinExistence type="predicted"/>